<evidence type="ECO:0000256" key="2">
    <source>
        <dbReference type="SAM" id="Phobius"/>
    </source>
</evidence>
<keyword evidence="2" id="KW-0472">Membrane</keyword>
<feature type="transmembrane region" description="Helical" evidence="2">
    <location>
        <begin position="136"/>
        <end position="168"/>
    </location>
</feature>
<keyword evidence="2" id="KW-1133">Transmembrane helix</keyword>
<gene>
    <name evidence="4" type="ORF">CARN2_0077</name>
</gene>
<dbReference type="AlphaFoldDB" id="E6PVE6"/>
<feature type="domain" description="Putative zinc-ribbon" evidence="3">
    <location>
        <begin position="369"/>
        <end position="393"/>
    </location>
</feature>
<feature type="transmembrane region" description="Helical" evidence="2">
    <location>
        <begin position="258"/>
        <end position="283"/>
    </location>
</feature>
<feature type="transmembrane region" description="Helical" evidence="2">
    <location>
        <begin position="52"/>
        <end position="78"/>
    </location>
</feature>
<protein>
    <recommendedName>
        <fullName evidence="3">Putative zinc-ribbon domain-containing protein</fullName>
    </recommendedName>
</protein>
<comment type="caution">
    <text evidence="4">The sequence shown here is derived from an EMBL/GenBank/DDBJ whole genome shotgun (WGS) entry which is preliminary data.</text>
</comment>
<feature type="transmembrane region" description="Helical" evidence="2">
    <location>
        <begin position="99"/>
        <end position="124"/>
    </location>
</feature>
<feature type="region of interest" description="Disordered" evidence="1">
    <location>
        <begin position="309"/>
        <end position="373"/>
    </location>
</feature>
<proteinExistence type="predicted"/>
<organism evidence="4">
    <name type="scientific">mine drainage metagenome</name>
    <dbReference type="NCBI Taxonomy" id="410659"/>
    <lineage>
        <taxon>unclassified sequences</taxon>
        <taxon>metagenomes</taxon>
        <taxon>ecological metagenomes</taxon>
    </lineage>
</organism>
<feature type="transmembrane region" description="Helical" evidence="2">
    <location>
        <begin position="189"/>
        <end position="214"/>
    </location>
</feature>
<reference evidence="4" key="1">
    <citation type="submission" date="2009-10" db="EMBL/GenBank/DDBJ databases">
        <title>Diversity of trophic interactions inside an arsenic-rich microbial ecosystem.</title>
        <authorList>
            <person name="Bertin P.N."/>
            <person name="Heinrich-Salmeron A."/>
            <person name="Pelletier E."/>
            <person name="Goulhen-Chollet F."/>
            <person name="Arsene-Ploetze F."/>
            <person name="Gallien S."/>
            <person name="Calteau A."/>
            <person name="Vallenet D."/>
            <person name="Casiot C."/>
            <person name="Chane-Woon-Ming B."/>
            <person name="Giloteaux L."/>
            <person name="Barakat M."/>
            <person name="Bonnefoy V."/>
            <person name="Bruneel O."/>
            <person name="Chandler M."/>
            <person name="Cleiss J."/>
            <person name="Duran R."/>
            <person name="Elbaz-Poulichet F."/>
            <person name="Fonknechten N."/>
            <person name="Lauga B."/>
            <person name="Mornico D."/>
            <person name="Ortet P."/>
            <person name="Schaeffer C."/>
            <person name="Siguier P."/>
            <person name="Alexander Thil Smith A."/>
            <person name="Van Dorsselaer A."/>
            <person name="Weissenbach J."/>
            <person name="Medigue C."/>
            <person name="Le Paslier D."/>
        </authorList>
    </citation>
    <scope>NUCLEOTIDE SEQUENCE</scope>
</reference>
<accession>E6PVE6</accession>
<sequence>MTVKTTNNLGVLLRSYEALHNWQALAMLAGSFILAGLAMMGGAAATASSGSYAVSMLMGLVGAIIAIIGINASGLMLVDQAYDQPVRGFGAAFLGGLQAALHVIGALILLGVGFAMVLVAAYLLSLLGRIPGVGGVFGFLLAGPSVVIVALAYAVLVLATPLMVAAIWHGEGLISSLSRAADIVIKKPLEVLMHFLVLGLVVFPAAVFIFGLVFGASTEIARMYAAVGLGGFEAGDGSSLMQLLLAQMTSYGFGGAGISIGLVTFLAWSVVSLIYVLGLIFVYRAVNEGVGSEAAELVGQRLSQFKQKLDGYKPGTGSAPPAPSEATQDATPGATPEASAPTPGPIQPSGPLAETPAQPGLASPASADTRPCPACGAVVAADDAFCRRCGQPLHSR</sequence>
<evidence type="ECO:0000256" key="1">
    <source>
        <dbReference type="SAM" id="MobiDB-lite"/>
    </source>
</evidence>
<dbReference type="Pfam" id="PF13248">
    <property type="entry name" value="Zn_ribbon_3"/>
    <property type="match status" value="1"/>
</dbReference>
<evidence type="ECO:0000259" key="3">
    <source>
        <dbReference type="Pfam" id="PF13248"/>
    </source>
</evidence>
<dbReference type="InterPro" id="IPR059113">
    <property type="entry name" value="Znf_ribbon"/>
</dbReference>
<keyword evidence="2" id="KW-0812">Transmembrane</keyword>
<name>E6PVE6_9ZZZZ</name>
<dbReference type="EMBL" id="CABM01000064">
    <property type="protein sequence ID" value="CBH98903.1"/>
    <property type="molecule type" value="Genomic_DNA"/>
</dbReference>
<evidence type="ECO:0000313" key="4">
    <source>
        <dbReference type="EMBL" id="CBH98903.1"/>
    </source>
</evidence>
<feature type="transmembrane region" description="Helical" evidence="2">
    <location>
        <begin position="24"/>
        <end position="46"/>
    </location>
</feature>